<reference evidence="18 19" key="1">
    <citation type="submission" date="2019-08" db="EMBL/GenBank/DDBJ databases">
        <title>Deep-cultivation of Planctomycetes and their phenomic and genomic characterization uncovers novel biology.</title>
        <authorList>
            <person name="Wiegand S."/>
            <person name="Jogler M."/>
            <person name="Boedeker C."/>
            <person name="Pinto D."/>
            <person name="Vollmers J."/>
            <person name="Rivas-Marin E."/>
            <person name="Kohn T."/>
            <person name="Peeters S.H."/>
            <person name="Heuer A."/>
            <person name="Rast P."/>
            <person name="Oberbeckmann S."/>
            <person name="Bunk B."/>
            <person name="Jeske O."/>
            <person name="Meyerdierks A."/>
            <person name="Storesund J.E."/>
            <person name="Kallscheuer N."/>
            <person name="Luecker S."/>
            <person name="Lage O.M."/>
            <person name="Pohl T."/>
            <person name="Merkel B.J."/>
            <person name="Hornburger P."/>
            <person name="Mueller R.-W."/>
            <person name="Bruemmer F."/>
            <person name="Labrenz M."/>
            <person name="Spormann A.M."/>
            <person name="Op den Camp H."/>
            <person name="Overmann J."/>
            <person name="Amann R."/>
            <person name="Jetten M.S.M."/>
            <person name="Mascher T."/>
            <person name="Medema M.H."/>
            <person name="Devos D.P."/>
            <person name="Kaster A.-K."/>
            <person name="Ovreas L."/>
            <person name="Rohde M."/>
            <person name="Galperin M.Y."/>
            <person name="Jogler C."/>
        </authorList>
    </citation>
    <scope>NUCLEOTIDE SEQUENCE [LARGE SCALE GENOMIC DNA]</scope>
    <source>
        <strain evidence="18 19">FC18</strain>
    </source>
</reference>
<dbReference type="GO" id="GO:0016887">
    <property type="term" value="F:ATP hydrolysis activity"/>
    <property type="evidence" value="ECO:0007669"/>
    <property type="project" value="UniProtKB-UniRule"/>
</dbReference>
<comment type="cofactor">
    <cofactor evidence="14">
        <name>Zn(2+)</name>
        <dbReference type="ChEBI" id="CHEBI:29105"/>
    </cofactor>
    <text evidence="14">Binds 1 zinc ion per subunit.</text>
</comment>
<dbReference type="FunFam" id="1.20.58.760:FF:000001">
    <property type="entry name" value="ATP-dependent zinc metalloprotease FtsH"/>
    <property type="match status" value="1"/>
</dbReference>
<keyword evidence="5 14" id="KW-0479">Metal-binding</keyword>
<dbReference type="InterPro" id="IPR037219">
    <property type="entry name" value="Peptidase_M41-like"/>
</dbReference>
<dbReference type="Pfam" id="PF01434">
    <property type="entry name" value="Peptidase_M41"/>
    <property type="match status" value="1"/>
</dbReference>
<dbReference type="Gene3D" id="1.20.58.760">
    <property type="entry name" value="Peptidase M41"/>
    <property type="match status" value="1"/>
</dbReference>
<dbReference type="GO" id="GO:0005886">
    <property type="term" value="C:plasma membrane"/>
    <property type="evidence" value="ECO:0007669"/>
    <property type="project" value="UniProtKB-SubCell"/>
</dbReference>
<keyword evidence="12 14" id="KW-0472">Membrane</keyword>
<feature type="domain" description="AAA+ ATPase" evidence="17">
    <location>
        <begin position="286"/>
        <end position="425"/>
    </location>
</feature>
<dbReference type="Pfam" id="PF00004">
    <property type="entry name" value="AAA"/>
    <property type="match status" value="1"/>
</dbReference>
<evidence type="ECO:0000313" key="18">
    <source>
        <dbReference type="EMBL" id="QEG20983.1"/>
    </source>
</evidence>
<dbReference type="GO" id="GO:0004222">
    <property type="term" value="F:metalloendopeptidase activity"/>
    <property type="evidence" value="ECO:0007669"/>
    <property type="project" value="InterPro"/>
</dbReference>
<dbReference type="SUPFAM" id="SSF52540">
    <property type="entry name" value="P-loop containing nucleoside triphosphate hydrolases"/>
    <property type="match status" value="1"/>
</dbReference>
<protein>
    <recommendedName>
        <fullName evidence="14">ATP-dependent zinc metalloprotease FtsH</fullName>
        <ecNumber evidence="14">3.4.24.-</ecNumber>
    </recommendedName>
</protein>
<comment type="similarity">
    <text evidence="13 14">In the central section; belongs to the AAA ATPase family.</text>
</comment>
<feature type="transmembrane region" description="Helical" evidence="14">
    <location>
        <begin position="65"/>
        <end position="83"/>
    </location>
</feature>
<dbReference type="SUPFAM" id="SSF140990">
    <property type="entry name" value="FtsH protease domain-like"/>
    <property type="match status" value="1"/>
</dbReference>
<proteinExistence type="inferred from homology"/>
<feature type="binding site" evidence="14">
    <location>
        <position position="516"/>
    </location>
    <ligand>
        <name>Zn(2+)</name>
        <dbReference type="ChEBI" id="CHEBI:29105"/>
        <note>catalytic</note>
    </ligand>
</feature>
<dbReference type="EC" id="3.4.24.-" evidence="14"/>
<sequence length="733" mass="80124">MTLYCISQSDTIESTLTGAGSASFVQGLVTASCCCRHSGALTYGQNENMDQNSKRPSEPKNSSTTWFALIIVASLAVCLFLVLSQNRKTLTFSQFEALVAETKYVDSFSEELEDGYSGKITIKTKGRTEREFVVEKPNDLKISDTEIQGTCFYYEKAKSIDGEPYGTRTNFTVVKSDSDSAPSINEQLASSNIRWQFLKPSFFEEYGGLLLLMALTLGLFYFMIRRLGGAGGPMQFGRSRGKLYAEEDLGVSFSDVAGIDEAVEEVREVVDFLKSPEKYQRLGGKIPCGVLLVGPPGTGKTLLAKAIAGEADVPFYSLSGSDFVEMFVGVGAARVRDMFQQAEAKAPCIIFIDELDALGKTRGGQPVGGHDEREQTLNALLVEMDGFSSNSGVIVMAATNRPETLDQALMRPGRFDRHVLVDRPDVRGREEILKVHVKNVKLDPNVDLKKVAAISPGFGGAELANLVNEAALLAARKEQNSVVMENFNEAVERVTAGLEKKQRVMNTEEKQRVAYHEAGHALVAYVLPNTNPVHKVSIIPRGLAALGYTMQRPTEDRYLMTKSELESELQILVAGTMAEELVYKDISTGASNDLERATDIARGMVTRYGMSSLGRVNFQPDRSSPFLAGSGGSVGGQLYSEVTAREIDQEVSRIIEEAVEKVRDTLKVRKQALVALTERLIEVESVDSEELKSIMDENSPGPLLVPGTNVKSETEAEPDQNDEEHGTDLNAAQ</sequence>
<dbReference type="HAMAP" id="MF_01458">
    <property type="entry name" value="FtsH"/>
    <property type="match status" value="1"/>
</dbReference>
<dbReference type="GO" id="GO:0006508">
    <property type="term" value="P:proteolysis"/>
    <property type="evidence" value="ECO:0007669"/>
    <property type="project" value="UniProtKB-KW"/>
</dbReference>
<dbReference type="KEGG" id="mff:MFFC18_08340"/>
<dbReference type="PANTHER" id="PTHR23076:SF97">
    <property type="entry name" value="ATP-DEPENDENT ZINC METALLOPROTEASE YME1L1"/>
    <property type="match status" value="1"/>
</dbReference>
<dbReference type="CDD" id="cd19501">
    <property type="entry name" value="RecA-like_FtsH"/>
    <property type="match status" value="1"/>
</dbReference>
<dbReference type="InterPro" id="IPR027417">
    <property type="entry name" value="P-loop_NTPase"/>
</dbReference>
<keyword evidence="7 14" id="KW-0378">Hydrolase</keyword>
<dbReference type="InterPro" id="IPR003959">
    <property type="entry name" value="ATPase_AAA_core"/>
</dbReference>
<evidence type="ECO:0000256" key="9">
    <source>
        <dbReference type="ARBA" id="ARBA00022840"/>
    </source>
</evidence>
<dbReference type="InterPro" id="IPR003593">
    <property type="entry name" value="AAA+_ATPase"/>
</dbReference>
<dbReference type="InterPro" id="IPR000642">
    <property type="entry name" value="Peptidase_M41"/>
</dbReference>
<evidence type="ECO:0000256" key="8">
    <source>
        <dbReference type="ARBA" id="ARBA00022833"/>
    </source>
</evidence>
<feature type="transmembrane region" description="Helical" evidence="14">
    <location>
        <begin position="206"/>
        <end position="224"/>
    </location>
</feature>
<evidence type="ECO:0000256" key="14">
    <source>
        <dbReference type="HAMAP-Rule" id="MF_01458"/>
    </source>
</evidence>
<evidence type="ECO:0000256" key="1">
    <source>
        <dbReference type="ARBA" id="ARBA00004370"/>
    </source>
</evidence>
<comment type="similarity">
    <text evidence="2 14">In the C-terminal section; belongs to the peptidase M41 family.</text>
</comment>
<evidence type="ECO:0000256" key="3">
    <source>
        <dbReference type="ARBA" id="ARBA00022670"/>
    </source>
</evidence>
<evidence type="ECO:0000256" key="10">
    <source>
        <dbReference type="ARBA" id="ARBA00022989"/>
    </source>
</evidence>
<comment type="subcellular location">
    <subcellularLocation>
        <location evidence="14">Cell membrane</location>
        <topology evidence="14">Multi-pass membrane protein</topology>
        <orientation evidence="14">Cytoplasmic side</orientation>
    </subcellularLocation>
    <subcellularLocation>
        <location evidence="1">Membrane</location>
    </subcellularLocation>
</comment>
<dbReference type="STRING" id="980251.GCA_001642875_02866"/>
<keyword evidence="3 14" id="KW-0645">Protease</keyword>
<dbReference type="GO" id="GO:0008270">
    <property type="term" value="F:zinc ion binding"/>
    <property type="evidence" value="ECO:0007669"/>
    <property type="project" value="UniProtKB-UniRule"/>
</dbReference>
<dbReference type="GO" id="GO:0004176">
    <property type="term" value="F:ATP-dependent peptidase activity"/>
    <property type="evidence" value="ECO:0007669"/>
    <property type="project" value="InterPro"/>
</dbReference>
<dbReference type="Pfam" id="PF17862">
    <property type="entry name" value="AAA_lid_3"/>
    <property type="match status" value="1"/>
</dbReference>
<keyword evidence="10 14" id="KW-1133">Transmembrane helix</keyword>
<evidence type="ECO:0000256" key="5">
    <source>
        <dbReference type="ARBA" id="ARBA00022723"/>
    </source>
</evidence>
<evidence type="ECO:0000313" key="19">
    <source>
        <dbReference type="Proteomes" id="UP000322214"/>
    </source>
</evidence>
<organism evidence="18 19">
    <name type="scientific">Mariniblastus fucicola</name>
    <dbReference type="NCBI Taxonomy" id="980251"/>
    <lineage>
        <taxon>Bacteria</taxon>
        <taxon>Pseudomonadati</taxon>
        <taxon>Planctomycetota</taxon>
        <taxon>Planctomycetia</taxon>
        <taxon>Pirellulales</taxon>
        <taxon>Pirellulaceae</taxon>
        <taxon>Mariniblastus</taxon>
    </lineage>
</organism>
<dbReference type="Gene3D" id="3.40.50.300">
    <property type="entry name" value="P-loop containing nucleotide triphosphate hydrolases"/>
    <property type="match status" value="1"/>
</dbReference>
<comment type="similarity">
    <text evidence="15">Belongs to the AAA ATPase family.</text>
</comment>
<evidence type="ECO:0000256" key="13">
    <source>
        <dbReference type="ARBA" id="ARBA00061570"/>
    </source>
</evidence>
<dbReference type="SMART" id="SM00382">
    <property type="entry name" value="AAA"/>
    <property type="match status" value="1"/>
</dbReference>
<accession>A0A5B9PD79</accession>
<feature type="region of interest" description="Disordered" evidence="16">
    <location>
        <begin position="692"/>
        <end position="733"/>
    </location>
</feature>
<feature type="binding site" evidence="14">
    <location>
        <position position="593"/>
    </location>
    <ligand>
        <name>Zn(2+)</name>
        <dbReference type="ChEBI" id="CHEBI:29105"/>
        <note>catalytic</note>
    </ligand>
</feature>
<evidence type="ECO:0000256" key="4">
    <source>
        <dbReference type="ARBA" id="ARBA00022692"/>
    </source>
</evidence>
<keyword evidence="14" id="KW-1003">Cell membrane</keyword>
<dbReference type="Gene3D" id="1.10.8.60">
    <property type="match status" value="1"/>
</dbReference>
<dbReference type="FunFam" id="1.10.8.60:FF:000001">
    <property type="entry name" value="ATP-dependent zinc metalloprotease FtsH"/>
    <property type="match status" value="1"/>
</dbReference>
<dbReference type="AlphaFoldDB" id="A0A5B9PD79"/>
<dbReference type="GO" id="GO:0030163">
    <property type="term" value="P:protein catabolic process"/>
    <property type="evidence" value="ECO:0007669"/>
    <property type="project" value="UniProtKB-UniRule"/>
</dbReference>
<dbReference type="InterPro" id="IPR041569">
    <property type="entry name" value="AAA_lid_3"/>
</dbReference>
<evidence type="ECO:0000256" key="2">
    <source>
        <dbReference type="ARBA" id="ARBA00010044"/>
    </source>
</evidence>
<dbReference type="EMBL" id="CP042912">
    <property type="protein sequence ID" value="QEG20983.1"/>
    <property type="molecule type" value="Genomic_DNA"/>
</dbReference>
<evidence type="ECO:0000256" key="15">
    <source>
        <dbReference type="RuleBase" id="RU003651"/>
    </source>
</evidence>
<evidence type="ECO:0000256" key="16">
    <source>
        <dbReference type="SAM" id="MobiDB-lite"/>
    </source>
</evidence>
<feature type="binding site" evidence="14">
    <location>
        <begin position="294"/>
        <end position="301"/>
    </location>
    <ligand>
        <name>ATP</name>
        <dbReference type="ChEBI" id="CHEBI:30616"/>
    </ligand>
</feature>
<dbReference type="InterPro" id="IPR003960">
    <property type="entry name" value="ATPase_AAA_CS"/>
</dbReference>
<keyword evidence="11 14" id="KW-0482">Metalloprotease</keyword>
<dbReference type="PROSITE" id="PS00674">
    <property type="entry name" value="AAA"/>
    <property type="match status" value="1"/>
</dbReference>
<evidence type="ECO:0000256" key="11">
    <source>
        <dbReference type="ARBA" id="ARBA00023049"/>
    </source>
</evidence>
<dbReference type="PANTHER" id="PTHR23076">
    <property type="entry name" value="METALLOPROTEASE M41 FTSH"/>
    <property type="match status" value="1"/>
</dbReference>
<dbReference type="NCBIfam" id="TIGR01241">
    <property type="entry name" value="FtsH_fam"/>
    <property type="match status" value="1"/>
</dbReference>
<evidence type="ECO:0000259" key="17">
    <source>
        <dbReference type="SMART" id="SM00382"/>
    </source>
</evidence>
<evidence type="ECO:0000256" key="7">
    <source>
        <dbReference type="ARBA" id="ARBA00022801"/>
    </source>
</evidence>
<comment type="subunit">
    <text evidence="14">Homohexamer.</text>
</comment>
<feature type="active site" evidence="14">
    <location>
        <position position="517"/>
    </location>
</feature>
<keyword evidence="4 14" id="KW-0812">Transmembrane</keyword>
<evidence type="ECO:0000256" key="12">
    <source>
        <dbReference type="ARBA" id="ARBA00023136"/>
    </source>
</evidence>
<comment type="function">
    <text evidence="14">Acts as a processive, ATP-dependent zinc metallopeptidase for both cytoplasmic and membrane proteins. Plays a role in the quality control of integral membrane proteins.</text>
</comment>
<keyword evidence="9 14" id="KW-0067">ATP-binding</keyword>
<dbReference type="Proteomes" id="UP000322214">
    <property type="component" value="Chromosome"/>
</dbReference>
<dbReference type="GO" id="GO:0005524">
    <property type="term" value="F:ATP binding"/>
    <property type="evidence" value="ECO:0007669"/>
    <property type="project" value="UniProtKB-UniRule"/>
</dbReference>
<evidence type="ECO:0000256" key="6">
    <source>
        <dbReference type="ARBA" id="ARBA00022741"/>
    </source>
</evidence>
<feature type="binding site" evidence="14">
    <location>
        <position position="520"/>
    </location>
    <ligand>
        <name>Zn(2+)</name>
        <dbReference type="ChEBI" id="CHEBI:29105"/>
        <note>catalytic</note>
    </ligand>
</feature>
<keyword evidence="19" id="KW-1185">Reference proteome</keyword>
<keyword evidence="8 14" id="KW-0862">Zinc</keyword>
<dbReference type="InterPro" id="IPR005936">
    <property type="entry name" value="FtsH"/>
</dbReference>
<dbReference type="FunFam" id="3.40.50.300:FF:000001">
    <property type="entry name" value="ATP-dependent zinc metalloprotease FtsH"/>
    <property type="match status" value="1"/>
</dbReference>
<keyword evidence="6 14" id="KW-0547">Nucleotide-binding</keyword>
<name>A0A5B9PD79_9BACT</name>
<gene>
    <name evidence="18" type="primary">ftsH4_1</name>
    <name evidence="14" type="synonym">ftsH</name>
    <name evidence="18" type="ORF">MFFC18_08340</name>
</gene>